<keyword evidence="1" id="KW-0808">Transferase</keyword>
<evidence type="ECO:0000313" key="1">
    <source>
        <dbReference type="EMBL" id="KUG23068.1"/>
    </source>
</evidence>
<dbReference type="AlphaFoldDB" id="A0A0W8FQB0"/>
<proteinExistence type="predicted"/>
<comment type="caution">
    <text evidence="1">The sequence shown here is derived from an EMBL/GenBank/DDBJ whole genome shotgun (WGS) entry which is preliminary data.</text>
</comment>
<name>A0A0W8FQB0_9ZZZZ</name>
<dbReference type="EC" id="2.9.1.1" evidence="1"/>
<gene>
    <name evidence="1" type="ORF">ASZ90_007145</name>
</gene>
<dbReference type="EMBL" id="LNQE01000922">
    <property type="protein sequence ID" value="KUG23068.1"/>
    <property type="molecule type" value="Genomic_DNA"/>
</dbReference>
<reference evidence="1" key="1">
    <citation type="journal article" date="2015" name="Proc. Natl. Acad. Sci. U.S.A.">
        <title>Networks of energetic and metabolic interactions define dynamics in microbial communities.</title>
        <authorList>
            <person name="Embree M."/>
            <person name="Liu J.K."/>
            <person name="Al-Bassam M.M."/>
            <person name="Zengler K."/>
        </authorList>
    </citation>
    <scope>NUCLEOTIDE SEQUENCE</scope>
</reference>
<dbReference type="Gene3D" id="3.90.1150.180">
    <property type="match status" value="1"/>
</dbReference>
<dbReference type="GO" id="GO:0004125">
    <property type="term" value="F:L-seryl-tRNA(Sec) selenium transferase activity"/>
    <property type="evidence" value="ECO:0007669"/>
    <property type="project" value="UniProtKB-EC"/>
</dbReference>
<sequence>MTASKMEEKLRKLDVPVIAGVDKDEILFDLRTVAEDEFSFIVEGLKQIQN</sequence>
<protein>
    <submittedName>
        <fullName evidence="1">L-seryl-trna(Sec) selenium transferase</fullName>
        <ecNumber evidence="1">2.9.1.1</ecNumber>
    </submittedName>
</protein>
<accession>A0A0W8FQB0</accession>
<organism evidence="1">
    <name type="scientific">hydrocarbon metagenome</name>
    <dbReference type="NCBI Taxonomy" id="938273"/>
    <lineage>
        <taxon>unclassified sequences</taxon>
        <taxon>metagenomes</taxon>
        <taxon>ecological metagenomes</taxon>
    </lineage>
</organism>